<accession>A0AAV7XKM9</accession>
<dbReference type="PANTHER" id="PTHR21261:SF15">
    <property type="entry name" value="BEATEN PATH IIIA, ISOFORM D-RELATED"/>
    <property type="match status" value="1"/>
</dbReference>
<dbReference type="SUPFAM" id="SSF48726">
    <property type="entry name" value="Immunoglobulin"/>
    <property type="match status" value="1"/>
</dbReference>
<keyword evidence="5" id="KW-1185">Reference proteome</keyword>
<feature type="domain" description="Ig-like" evidence="3">
    <location>
        <begin position="41"/>
        <end position="125"/>
    </location>
</feature>
<evidence type="ECO:0000313" key="5">
    <source>
        <dbReference type="Proteomes" id="UP001075354"/>
    </source>
</evidence>
<feature type="compositionally biased region" description="Low complexity" evidence="1">
    <location>
        <begin position="188"/>
        <end position="197"/>
    </location>
</feature>
<feature type="compositionally biased region" description="Pro residues" evidence="1">
    <location>
        <begin position="171"/>
        <end position="183"/>
    </location>
</feature>
<name>A0AAV7XKM9_9NEOP</name>
<dbReference type="Proteomes" id="UP001075354">
    <property type="component" value="Chromosome 8"/>
</dbReference>
<evidence type="ECO:0000256" key="1">
    <source>
        <dbReference type="SAM" id="MobiDB-lite"/>
    </source>
</evidence>
<dbReference type="InterPro" id="IPR036179">
    <property type="entry name" value="Ig-like_dom_sf"/>
</dbReference>
<dbReference type="PANTHER" id="PTHR21261">
    <property type="entry name" value="BEAT PROTEIN"/>
    <property type="match status" value="1"/>
</dbReference>
<feature type="region of interest" description="Disordered" evidence="1">
    <location>
        <begin position="306"/>
        <end position="333"/>
    </location>
</feature>
<evidence type="ECO:0000256" key="2">
    <source>
        <dbReference type="SAM" id="SignalP"/>
    </source>
</evidence>
<dbReference type="PROSITE" id="PS50835">
    <property type="entry name" value="IG_LIKE"/>
    <property type="match status" value="1"/>
</dbReference>
<protein>
    <recommendedName>
        <fullName evidence="3">Ig-like domain-containing protein</fullName>
    </recommendedName>
</protein>
<keyword evidence="2" id="KW-0732">Signal</keyword>
<dbReference type="EMBL" id="JAPTSV010000008">
    <property type="protein sequence ID" value="KAJ1524994.1"/>
    <property type="molecule type" value="Genomic_DNA"/>
</dbReference>
<dbReference type="Gene3D" id="2.60.40.10">
    <property type="entry name" value="Immunoglobulins"/>
    <property type="match status" value="1"/>
</dbReference>
<dbReference type="InterPro" id="IPR013783">
    <property type="entry name" value="Ig-like_fold"/>
</dbReference>
<reference evidence="4" key="1">
    <citation type="submission" date="2022-12" db="EMBL/GenBank/DDBJ databases">
        <title>Chromosome-level genome assembly of the bean flower thrips Megalurothrips usitatus.</title>
        <authorList>
            <person name="Ma L."/>
            <person name="Liu Q."/>
            <person name="Li H."/>
            <person name="Cai W."/>
        </authorList>
    </citation>
    <scope>NUCLEOTIDE SEQUENCE</scope>
    <source>
        <strain evidence="4">Cailab_2022a</strain>
    </source>
</reference>
<sequence>MATAGDAGKLLAWLLTLSELLCWCCALRDVMLVMPPVARAGSSVTLQCLYDLESDTLYSVKWYRGNFEFYRSTPHESPPKRAFSYPDFHVDLSQSDEHKVTLRRVPLHMSGTFACEVSLDAPNFSTYVKKGQLLVLDTVRRPLLTVSKNVYRPGDELEANCTMPSAASAEPLPPELAPAPPAPRYSGQPGQPLLPELPPLQAHQLTAEQRRHLQKDADDNPPVSFGFWVNNKPVPAAYVQQRPWSAAMLRPVAEADFSPQGELRLKCVATLADKYREPSHVVTVRRQVAVEEPPVVVTEANSAVHAPLPGSADRSVDAREYSRVSMCSSSGPR</sequence>
<dbReference type="AlphaFoldDB" id="A0AAV7XKM9"/>
<comment type="caution">
    <text evidence="4">The sequence shown here is derived from an EMBL/GenBank/DDBJ whole genome shotgun (WGS) entry which is preliminary data.</text>
</comment>
<feature type="chain" id="PRO_5043731448" description="Ig-like domain-containing protein" evidence="2">
    <location>
        <begin position="27"/>
        <end position="333"/>
    </location>
</feature>
<feature type="region of interest" description="Disordered" evidence="1">
    <location>
        <begin position="165"/>
        <end position="197"/>
    </location>
</feature>
<organism evidence="4 5">
    <name type="scientific">Megalurothrips usitatus</name>
    <name type="common">bean blossom thrips</name>
    <dbReference type="NCBI Taxonomy" id="439358"/>
    <lineage>
        <taxon>Eukaryota</taxon>
        <taxon>Metazoa</taxon>
        <taxon>Ecdysozoa</taxon>
        <taxon>Arthropoda</taxon>
        <taxon>Hexapoda</taxon>
        <taxon>Insecta</taxon>
        <taxon>Pterygota</taxon>
        <taxon>Neoptera</taxon>
        <taxon>Paraneoptera</taxon>
        <taxon>Thysanoptera</taxon>
        <taxon>Terebrantia</taxon>
        <taxon>Thripoidea</taxon>
        <taxon>Thripidae</taxon>
        <taxon>Megalurothrips</taxon>
    </lineage>
</organism>
<dbReference type="FunFam" id="2.60.40.10:FF:000437">
    <property type="entry name" value="Beat-IIIc, isoform A"/>
    <property type="match status" value="1"/>
</dbReference>
<evidence type="ECO:0000259" key="3">
    <source>
        <dbReference type="PROSITE" id="PS50835"/>
    </source>
</evidence>
<proteinExistence type="predicted"/>
<dbReference type="InterPro" id="IPR007110">
    <property type="entry name" value="Ig-like_dom"/>
</dbReference>
<gene>
    <name evidence="4" type="ORF">ONE63_009844</name>
</gene>
<evidence type="ECO:0000313" key="4">
    <source>
        <dbReference type="EMBL" id="KAJ1524994.1"/>
    </source>
</evidence>
<feature type="signal peptide" evidence="2">
    <location>
        <begin position="1"/>
        <end position="26"/>
    </location>
</feature>